<evidence type="ECO:0000256" key="3">
    <source>
        <dbReference type="ARBA" id="ARBA00022989"/>
    </source>
</evidence>
<feature type="transmembrane region" description="Helical" evidence="5">
    <location>
        <begin position="21"/>
        <end position="42"/>
    </location>
</feature>
<dbReference type="Pfam" id="PF01027">
    <property type="entry name" value="Bax1-I"/>
    <property type="match status" value="1"/>
</dbReference>
<evidence type="ECO:0000313" key="7">
    <source>
        <dbReference type="Proteomes" id="UP000249808"/>
    </source>
</evidence>
<evidence type="ECO:0008006" key="8">
    <source>
        <dbReference type="Google" id="ProtNLM"/>
    </source>
</evidence>
<keyword evidence="3 5" id="KW-1133">Transmembrane helix</keyword>
<name>A0A327ZUT5_9STAP</name>
<protein>
    <recommendedName>
        <fullName evidence="8">BAX inhibitor (BI)-1/YccA family protein</fullName>
    </recommendedName>
</protein>
<evidence type="ECO:0000256" key="4">
    <source>
        <dbReference type="ARBA" id="ARBA00023136"/>
    </source>
</evidence>
<dbReference type="GO" id="GO:0016020">
    <property type="term" value="C:membrane"/>
    <property type="evidence" value="ECO:0007669"/>
    <property type="project" value="UniProtKB-SubCell"/>
</dbReference>
<evidence type="ECO:0000313" key="6">
    <source>
        <dbReference type="EMBL" id="RAK46022.1"/>
    </source>
</evidence>
<feature type="transmembrane region" description="Helical" evidence="5">
    <location>
        <begin position="101"/>
        <end position="124"/>
    </location>
</feature>
<evidence type="ECO:0000256" key="5">
    <source>
        <dbReference type="SAM" id="Phobius"/>
    </source>
</evidence>
<proteinExistence type="predicted"/>
<feature type="transmembrane region" description="Helical" evidence="5">
    <location>
        <begin position="73"/>
        <end position="95"/>
    </location>
</feature>
<keyword evidence="2 5" id="KW-0812">Transmembrane</keyword>
<dbReference type="AlphaFoldDB" id="A0A327ZUT5"/>
<comment type="subcellular location">
    <subcellularLocation>
        <location evidence="1">Membrane</location>
        <topology evidence="1">Multi-pass membrane protein</topology>
    </subcellularLocation>
</comment>
<evidence type="ECO:0000256" key="2">
    <source>
        <dbReference type="ARBA" id="ARBA00022692"/>
    </source>
</evidence>
<sequence>MNNYSYQAPRQMSHGSAIRNAWLYFMYYWVVFAAGTFVGQFVPPGMRMMVSVLIFALVIISLFVKASRKFGAVISNVMAFALGVVSYASFMYYIGTLGPTVFYQNVGLAIGAFLAFGAMGYFVVGDATNLGRLLFPALIVLVLASFAGIFIQIPMFHLVITIAGLAIFLLYTIYDFNRMKRGQFSPREMGFNLFINLLNIIMDILRLASILRD</sequence>
<keyword evidence="4 5" id="KW-0472">Membrane</keyword>
<feature type="transmembrane region" description="Helical" evidence="5">
    <location>
        <begin position="133"/>
        <end position="151"/>
    </location>
</feature>
<feature type="transmembrane region" description="Helical" evidence="5">
    <location>
        <begin position="157"/>
        <end position="177"/>
    </location>
</feature>
<dbReference type="Proteomes" id="UP000249808">
    <property type="component" value="Unassembled WGS sequence"/>
</dbReference>
<reference evidence="6 7" key="1">
    <citation type="journal article" date="2018" name="Front. Microbiol.">
        <title>Description and Comparative Genomics of Macrococcus caseolyticus subsp. hominis subsp. nov., Macrococcus goetzii sp. nov., Macrococcus epidermidis sp. nov., and Macrococcus bohemicus sp. nov., Novel Macrococci From Human Clinical Material With Virulence Potential and Suspected Uptake of Foreign DNA by Natural Transformation.</title>
        <authorList>
            <person name="Maslanova I."/>
            <person name="Wertheimer Z."/>
            <person name="Sedlacek I."/>
            <person name="Svec P."/>
            <person name="Indrakova A."/>
            <person name="Kovarovic V."/>
            <person name="Schumann P."/>
            <person name="Sproer C."/>
            <person name="Kralova S."/>
            <person name="Sedo O."/>
            <person name="Kristofova L."/>
            <person name="Vrbovska V."/>
            <person name="Fuzik T."/>
            <person name="Petras P."/>
            <person name="Zdrahal Z."/>
            <person name="Ruzickova V."/>
            <person name="Doskar J."/>
            <person name="Pantucek R."/>
        </authorList>
    </citation>
    <scope>NUCLEOTIDE SEQUENCE [LARGE SCALE GENOMIC DNA]</scope>
    <source>
        <strain evidence="6 7">01/688</strain>
    </source>
</reference>
<gene>
    <name evidence="6" type="ORF">BHU61_00830</name>
</gene>
<dbReference type="EMBL" id="PZJH01000001">
    <property type="protein sequence ID" value="RAK46022.1"/>
    <property type="molecule type" value="Genomic_DNA"/>
</dbReference>
<keyword evidence="7" id="KW-1185">Reference proteome</keyword>
<organism evidence="6 7">
    <name type="scientific">Macrococcus epidermidis</name>
    <dbReference type="NCBI Taxonomy" id="1902580"/>
    <lineage>
        <taxon>Bacteria</taxon>
        <taxon>Bacillati</taxon>
        <taxon>Bacillota</taxon>
        <taxon>Bacilli</taxon>
        <taxon>Bacillales</taxon>
        <taxon>Staphylococcaceae</taxon>
        <taxon>Macrococcus</taxon>
    </lineage>
</organism>
<accession>A0A327ZUT5</accession>
<feature type="transmembrane region" description="Helical" evidence="5">
    <location>
        <begin position="48"/>
        <end position="66"/>
    </location>
</feature>
<feature type="transmembrane region" description="Helical" evidence="5">
    <location>
        <begin position="189"/>
        <end position="211"/>
    </location>
</feature>
<dbReference type="RefSeq" id="WP_111714196.1">
    <property type="nucleotide sequence ID" value="NZ_CP073819.1"/>
</dbReference>
<evidence type="ECO:0000256" key="1">
    <source>
        <dbReference type="ARBA" id="ARBA00004141"/>
    </source>
</evidence>
<dbReference type="InterPro" id="IPR006214">
    <property type="entry name" value="Bax_inhibitor_1-related"/>
</dbReference>
<comment type="caution">
    <text evidence="6">The sequence shown here is derived from an EMBL/GenBank/DDBJ whole genome shotgun (WGS) entry which is preliminary data.</text>
</comment>